<dbReference type="InterPro" id="IPR036291">
    <property type="entry name" value="NAD(P)-bd_dom_sf"/>
</dbReference>
<dbReference type="PRINTS" id="PR00080">
    <property type="entry name" value="SDRFAMILY"/>
</dbReference>
<comment type="similarity">
    <text evidence="1 3">Belongs to the short-chain dehydrogenases/reductases (SDR) family.</text>
</comment>
<dbReference type="Pfam" id="PF00106">
    <property type="entry name" value="adh_short"/>
    <property type="match status" value="1"/>
</dbReference>
<dbReference type="GO" id="GO:0016491">
    <property type="term" value="F:oxidoreductase activity"/>
    <property type="evidence" value="ECO:0007669"/>
    <property type="project" value="UniProtKB-KW"/>
</dbReference>
<dbReference type="EMBL" id="CP108264">
    <property type="protein sequence ID" value="WTU73147.1"/>
    <property type="molecule type" value="Genomic_DNA"/>
</dbReference>
<proteinExistence type="inferred from homology"/>
<evidence type="ECO:0000313" key="5">
    <source>
        <dbReference type="EMBL" id="WTU73147.1"/>
    </source>
</evidence>
<name>A0AAU2JMD2_9ACTN</name>
<dbReference type="PANTHER" id="PTHR44196:SF1">
    <property type="entry name" value="DEHYDROGENASE_REDUCTASE SDR FAMILY MEMBER 7B"/>
    <property type="match status" value="1"/>
</dbReference>
<evidence type="ECO:0000256" key="2">
    <source>
        <dbReference type="ARBA" id="ARBA00023002"/>
    </source>
</evidence>
<feature type="region of interest" description="Disordered" evidence="4">
    <location>
        <begin position="240"/>
        <end position="270"/>
    </location>
</feature>
<organism evidence="5">
    <name type="scientific">Streptomyces sp. NBC_00049</name>
    <dbReference type="NCBI Taxonomy" id="2903617"/>
    <lineage>
        <taxon>Bacteria</taxon>
        <taxon>Bacillati</taxon>
        <taxon>Actinomycetota</taxon>
        <taxon>Actinomycetes</taxon>
        <taxon>Kitasatosporales</taxon>
        <taxon>Streptomycetaceae</taxon>
        <taxon>Streptomyces</taxon>
    </lineage>
</organism>
<reference evidence="5" key="1">
    <citation type="submission" date="2022-10" db="EMBL/GenBank/DDBJ databases">
        <title>The complete genomes of actinobacterial strains from the NBC collection.</title>
        <authorList>
            <person name="Joergensen T.S."/>
            <person name="Alvarez Arevalo M."/>
            <person name="Sterndorff E.B."/>
            <person name="Faurdal D."/>
            <person name="Vuksanovic O."/>
            <person name="Mourched A.-S."/>
            <person name="Charusanti P."/>
            <person name="Shaw S."/>
            <person name="Blin K."/>
            <person name="Weber T."/>
        </authorList>
    </citation>
    <scope>NUCLEOTIDE SEQUENCE</scope>
    <source>
        <strain evidence="5">NBC_00049</strain>
    </source>
</reference>
<dbReference type="PRINTS" id="PR00081">
    <property type="entry name" value="GDHRDH"/>
</dbReference>
<evidence type="ECO:0000256" key="4">
    <source>
        <dbReference type="SAM" id="MobiDB-lite"/>
    </source>
</evidence>
<dbReference type="SUPFAM" id="SSF51735">
    <property type="entry name" value="NAD(P)-binding Rossmann-fold domains"/>
    <property type="match status" value="1"/>
</dbReference>
<sequence length="270" mass="26449">MSVAIVTGASRGLGRALAGELAARGWDLVLSARGARALEEAAAGLRRPGDGREPGVRVSVVAGDVSSGAHRAALVAAARELGGLDLLVNNAGVLGAEPLVPLAAHALDGLREAFEVNVVGPLGLIQEGLPLLRASEAGAVLNISSDAAVVAYATWGAYGATKAAGDLLSAVLAEEEPGLRVWWADPGSMRTRMMAAAEPGEDLAGLPAPEEVAPALLRLVAEGLPSGRYTAEGLARGPGAGRAAGAAAGPAEGSGTAVGAGATAGSGAGR</sequence>
<evidence type="ECO:0000256" key="1">
    <source>
        <dbReference type="ARBA" id="ARBA00006484"/>
    </source>
</evidence>
<gene>
    <name evidence="5" type="ORF">OG327_07245</name>
</gene>
<feature type="compositionally biased region" description="Gly residues" evidence="4">
    <location>
        <begin position="256"/>
        <end position="270"/>
    </location>
</feature>
<protein>
    <submittedName>
        <fullName evidence="5">SDR family NAD(P)-dependent oxidoreductase</fullName>
    </submittedName>
</protein>
<accession>A0AAU2JMD2</accession>
<dbReference type="GO" id="GO:0016020">
    <property type="term" value="C:membrane"/>
    <property type="evidence" value="ECO:0007669"/>
    <property type="project" value="TreeGrafter"/>
</dbReference>
<feature type="compositionally biased region" description="Low complexity" evidence="4">
    <location>
        <begin position="243"/>
        <end position="255"/>
    </location>
</feature>
<dbReference type="InterPro" id="IPR002347">
    <property type="entry name" value="SDR_fam"/>
</dbReference>
<dbReference type="PROSITE" id="PS00061">
    <property type="entry name" value="ADH_SHORT"/>
    <property type="match status" value="1"/>
</dbReference>
<dbReference type="Gene3D" id="3.40.50.720">
    <property type="entry name" value="NAD(P)-binding Rossmann-like Domain"/>
    <property type="match status" value="1"/>
</dbReference>
<dbReference type="AlphaFoldDB" id="A0AAU2JMD2"/>
<evidence type="ECO:0000256" key="3">
    <source>
        <dbReference type="RuleBase" id="RU000363"/>
    </source>
</evidence>
<keyword evidence="2" id="KW-0560">Oxidoreductase</keyword>
<dbReference type="PANTHER" id="PTHR44196">
    <property type="entry name" value="DEHYDROGENASE/REDUCTASE SDR FAMILY MEMBER 7B"/>
    <property type="match status" value="1"/>
</dbReference>
<dbReference type="InterPro" id="IPR020904">
    <property type="entry name" value="Sc_DH/Rdtase_CS"/>
</dbReference>